<dbReference type="SUPFAM" id="SSF53850">
    <property type="entry name" value="Periplasmic binding protein-like II"/>
    <property type="match status" value="1"/>
</dbReference>
<dbReference type="EMBL" id="FOAS01000009">
    <property type="protein sequence ID" value="SEL19531.1"/>
    <property type="molecule type" value="Genomic_DNA"/>
</dbReference>
<dbReference type="GO" id="GO:0000976">
    <property type="term" value="F:transcription cis-regulatory region binding"/>
    <property type="evidence" value="ECO:0007669"/>
    <property type="project" value="TreeGrafter"/>
</dbReference>
<evidence type="ECO:0000256" key="1">
    <source>
        <dbReference type="ARBA" id="ARBA00009437"/>
    </source>
</evidence>
<protein>
    <submittedName>
        <fullName evidence="6">DNA-binding transcriptional regulator, LysR family</fullName>
    </submittedName>
</protein>
<gene>
    <name evidence="6" type="ORF">SAMN05216214_10949</name>
</gene>
<keyword evidence="2" id="KW-0805">Transcription regulation</keyword>
<dbReference type="Gene3D" id="3.40.190.10">
    <property type="entry name" value="Periplasmic binding protein-like II"/>
    <property type="match status" value="2"/>
</dbReference>
<evidence type="ECO:0000259" key="5">
    <source>
        <dbReference type="PROSITE" id="PS50931"/>
    </source>
</evidence>
<name>A0A1H7N8B5_9GAMM</name>
<keyword evidence="7" id="KW-1185">Reference proteome</keyword>
<comment type="similarity">
    <text evidence="1">Belongs to the LysR transcriptional regulatory family.</text>
</comment>
<keyword evidence="4" id="KW-0804">Transcription</keyword>
<dbReference type="CDD" id="cd05466">
    <property type="entry name" value="PBP2_LTTR_substrate"/>
    <property type="match status" value="1"/>
</dbReference>
<evidence type="ECO:0000256" key="4">
    <source>
        <dbReference type="ARBA" id="ARBA00023163"/>
    </source>
</evidence>
<evidence type="ECO:0000313" key="6">
    <source>
        <dbReference type="EMBL" id="SEL19531.1"/>
    </source>
</evidence>
<dbReference type="InterPro" id="IPR000847">
    <property type="entry name" value="LysR_HTH_N"/>
</dbReference>
<accession>A0A1H7N8B5</accession>
<dbReference type="InterPro" id="IPR036390">
    <property type="entry name" value="WH_DNA-bd_sf"/>
</dbReference>
<organism evidence="6 7">
    <name type="scientific">Atopomonas hussainii</name>
    <dbReference type="NCBI Taxonomy" id="1429083"/>
    <lineage>
        <taxon>Bacteria</taxon>
        <taxon>Pseudomonadati</taxon>
        <taxon>Pseudomonadota</taxon>
        <taxon>Gammaproteobacteria</taxon>
        <taxon>Pseudomonadales</taxon>
        <taxon>Pseudomonadaceae</taxon>
        <taxon>Atopomonas</taxon>
    </lineage>
</organism>
<dbReference type="STRING" id="1429083.GCA_001885685_02997"/>
<dbReference type="RefSeq" id="WP_074867896.1">
    <property type="nucleotide sequence ID" value="NZ_FOAS01000009.1"/>
</dbReference>
<dbReference type="Gene3D" id="1.10.10.10">
    <property type="entry name" value="Winged helix-like DNA-binding domain superfamily/Winged helix DNA-binding domain"/>
    <property type="match status" value="1"/>
</dbReference>
<feature type="domain" description="HTH lysR-type" evidence="5">
    <location>
        <begin position="2"/>
        <end position="59"/>
    </location>
</feature>
<dbReference type="SUPFAM" id="SSF46785">
    <property type="entry name" value="Winged helix' DNA-binding domain"/>
    <property type="match status" value="1"/>
</dbReference>
<sequence>MLNPQWLYTFKTLVDTGHFTQTAERLHMTQPGVTQQVKKLEETCGHALLKREGKRFSLTEQGRLVYQYALQQAADEAHLLEQLSRDDPTAGVCRLACSGALALTLYPALLALQAKYPSLVMQLEVAPKAAITRAVLAGNIDLGLVTQAAESPELDCSAVGCEPLSLILPAGAELTGDIAADLLSLGLIRHPDAEHYLALYLAQCGAQALRNLAPKDVPERGYINQLQQILLPVAQGLGFTVLPHSAVQAFAEREQLQVWPAPQPVSEPLYLLKRRGRELPARFSEVLAIIQRLLQRAEGH</sequence>
<dbReference type="AlphaFoldDB" id="A0A1H7N8B5"/>
<dbReference type="PANTHER" id="PTHR30126">
    <property type="entry name" value="HTH-TYPE TRANSCRIPTIONAL REGULATOR"/>
    <property type="match status" value="1"/>
</dbReference>
<dbReference type="Pfam" id="PF00126">
    <property type="entry name" value="HTH_1"/>
    <property type="match status" value="1"/>
</dbReference>
<dbReference type="InterPro" id="IPR005119">
    <property type="entry name" value="LysR_subst-bd"/>
</dbReference>
<evidence type="ECO:0000256" key="2">
    <source>
        <dbReference type="ARBA" id="ARBA00023015"/>
    </source>
</evidence>
<dbReference type="Proteomes" id="UP000185766">
    <property type="component" value="Unassembled WGS sequence"/>
</dbReference>
<reference evidence="6 7" key="1">
    <citation type="submission" date="2016-10" db="EMBL/GenBank/DDBJ databases">
        <authorList>
            <person name="de Groot N.N."/>
        </authorList>
    </citation>
    <scope>NUCLEOTIDE SEQUENCE [LARGE SCALE GENOMIC DNA]</scope>
    <source>
        <strain evidence="6 7">JCM 19513</strain>
    </source>
</reference>
<dbReference type="Pfam" id="PF03466">
    <property type="entry name" value="LysR_substrate"/>
    <property type="match status" value="1"/>
</dbReference>
<evidence type="ECO:0000256" key="3">
    <source>
        <dbReference type="ARBA" id="ARBA00023125"/>
    </source>
</evidence>
<keyword evidence="3 6" id="KW-0238">DNA-binding</keyword>
<dbReference type="PRINTS" id="PR00039">
    <property type="entry name" value="HTHLYSR"/>
</dbReference>
<dbReference type="PANTHER" id="PTHR30126:SF99">
    <property type="entry name" value="TRANSCRIPTIONAL REGULATOR LYSR FAMILY"/>
    <property type="match status" value="1"/>
</dbReference>
<dbReference type="InterPro" id="IPR036388">
    <property type="entry name" value="WH-like_DNA-bd_sf"/>
</dbReference>
<evidence type="ECO:0000313" key="7">
    <source>
        <dbReference type="Proteomes" id="UP000185766"/>
    </source>
</evidence>
<dbReference type="FunFam" id="1.10.10.10:FF:000001">
    <property type="entry name" value="LysR family transcriptional regulator"/>
    <property type="match status" value="1"/>
</dbReference>
<dbReference type="PROSITE" id="PS50931">
    <property type="entry name" value="HTH_LYSR"/>
    <property type="match status" value="1"/>
</dbReference>
<proteinExistence type="inferred from homology"/>
<dbReference type="GO" id="GO:0003700">
    <property type="term" value="F:DNA-binding transcription factor activity"/>
    <property type="evidence" value="ECO:0007669"/>
    <property type="project" value="InterPro"/>
</dbReference>